<dbReference type="InterPro" id="IPR014710">
    <property type="entry name" value="RmlC-like_jellyroll"/>
</dbReference>
<proteinExistence type="predicted"/>
<protein>
    <submittedName>
        <fullName evidence="1">Uncharacterized protein</fullName>
    </submittedName>
</protein>
<name>A0AAV6WLB0_9LAMI</name>
<dbReference type="PANTHER" id="PTHR31189:SF45">
    <property type="entry name" value="OS09G0552500 PROTEIN"/>
    <property type="match status" value="1"/>
</dbReference>
<dbReference type="EMBL" id="WHWC01000015">
    <property type="protein sequence ID" value="KAG8368776.1"/>
    <property type="molecule type" value="Genomic_DNA"/>
</dbReference>
<dbReference type="PANTHER" id="PTHR31189">
    <property type="entry name" value="OS03G0336100 PROTEIN-RELATED"/>
    <property type="match status" value="1"/>
</dbReference>
<gene>
    <name evidence="1" type="ORF">BUALT_Bualt15G0081900</name>
</gene>
<evidence type="ECO:0000313" key="1">
    <source>
        <dbReference type="EMBL" id="KAG8368776.1"/>
    </source>
</evidence>
<dbReference type="InterPro" id="IPR050253">
    <property type="entry name" value="Seed_Storage-Functional"/>
</dbReference>
<dbReference type="Gene3D" id="2.60.120.10">
    <property type="entry name" value="Jelly Rolls"/>
    <property type="match status" value="2"/>
</dbReference>
<reference evidence="1" key="1">
    <citation type="submission" date="2019-10" db="EMBL/GenBank/DDBJ databases">
        <authorList>
            <person name="Zhang R."/>
            <person name="Pan Y."/>
            <person name="Wang J."/>
            <person name="Ma R."/>
            <person name="Yu S."/>
        </authorList>
    </citation>
    <scope>NUCLEOTIDE SEQUENCE</scope>
    <source>
        <strain evidence="1">LA-IB0</strain>
        <tissue evidence="1">Leaf</tissue>
    </source>
</reference>
<accession>A0AAV6WLB0</accession>
<dbReference type="SUPFAM" id="SSF51182">
    <property type="entry name" value="RmlC-like cupins"/>
    <property type="match status" value="1"/>
</dbReference>
<dbReference type="AlphaFoldDB" id="A0AAV6WLB0"/>
<organism evidence="1 2">
    <name type="scientific">Buddleja alternifolia</name>
    <dbReference type="NCBI Taxonomy" id="168488"/>
    <lineage>
        <taxon>Eukaryota</taxon>
        <taxon>Viridiplantae</taxon>
        <taxon>Streptophyta</taxon>
        <taxon>Embryophyta</taxon>
        <taxon>Tracheophyta</taxon>
        <taxon>Spermatophyta</taxon>
        <taxon>Magnoliopsida</taxon>
        <taxon>eudicotyledons</taxon>
        <taxon>Gunneridae</taxon>
        <taxon>Pentapetalae</taxon>
        <taxon>asterids</taxon>
        <taxon>lamiids</taxon>
        <taxon>Lamiales</taxon>
        <taxon>Scrophulariaceae</taxon>
        <taxon>Buddlejeae</taxon>
        <taxon>Buddleja</taxon>
    </lineage>
</organism>
<comment type="caution">
    <text evidence="1">The sequence shown here is derived from an EMBL/GenBank/DDBJ whole genome shotgun (WGS) entry which is preliminary data.</text>
</comment>
<dbReference type="Proteomes" id="UP000826271">
    <property type="component" value="Unassembled WGS sequence"/>
</dbReference>
<evidence type="ECO:0000313" key="2">
    <source>
        <dbReference type="Proteomes" id="UP000826271"/>
    </source>
</evidence>
<keyword evidence="2" id="KW-1185">Reference proteome</keyword>
<sequence length="129" mass="14339">MTVSVEAFHGCECNQFVNYYLSNFDSAQNWPAPQKADATVFDGEGGAYHAWTSAKSPVMAEWRLGAGKLVLHPRGFAMPHYSDSAKIGYVIQELDQLFVVPKFFAIAQLAGDEGLEFFSVITSSRYVQY</sequence>
<dbReference type="InterPro" id="IPR011051">
    <property type="entry name" value="RmlC_Cupin_sf"/>
</dbReference>